<evidence type="ECO:0000256" key="8">
    <source>
        <dbReference type="ARBA" id="ARBA00040531"/>
    </source>
</evidence>
<feature type="compositionally biased region" description="Basic and acidic residues" evidence="10">
    <location>
        <begin position="17"/>
        <end position="33"/>
    </location>
</feature>
<dbReference type="InterPro" id="IPR012337">
    <property type="entry name" value="RNaseH-like_sf"/>
</dbReference>
<keyword evidence="2" id="KW-0540">Nuclease</keyword>
<dbReference type="SUPFAM" id="SSF53098">
    <property type="entry name" value="Ribonuclease H-like"/>
    <property type="match status" value="1"/>
</dbReference>
<dbReference type="Pfam" id="PF01612">
    <property type="entry name" value="DNA_pol_A_exo1"/>
    <property type="match status" value="1"/>
</dbReference>
<dbReference type="Gene3D" id="3.30.420.10">
    <property type="entry name" value="Ribonuclease H-like superfamily/Ribonuclease H"/>
    <property type="match status" value="1"/>
</dbReference>
<dbReference type="CDD" id="cd06141">
    <property type="entry name" value="WRN_exo"/>
    <property type="match status" value="1"/>
</dbReference>
<evidence type="ECO:0000256" key="10">
    <source>
        <dbReference type="SAM" id="MobiDB-lite"/>
    </source>
</evidence>
<protein>
    <recommendedName>
        <fullName evidence="8">3'-5' exonuclease</fullName>
    </recommendedName>
    <alternativeName>
        <fullName evidence="9">Werner Syndrome-like exonuclease</fullName>
    </alternativeName>
</protein>
<feature type="region of interest" description="Disordered" evidence="10">
    <location>
        <begin position="1"/>
        <end position="55"/>
    </location>
</feature>
<dbReference type="RefSeq" id="XP_003081945.1">
    <property type="nucleotide sequence ID" value="XM_003081897.1"/>
</dbReference>
<dbReference type="InterPro" id="IPR002562">
    <property type="entry name" value="3'-5'_exonuclease_dom"/>
</dbReference>
<proteinExistence type="predicted"/>
<keyword evidence="3" id="KW-0479">Metal-binding</keyword>
<dbReference type="GeneID" id="9832388"/>
<dbReference type="AlphaFoldDB" id="Q00Z11"/>
<sequence>MAPANKRRLPRSVVETATRRAREGRTGAGDAREGSVVTTGDENEPGKDATTTTTTTTTTAAIGSELPRASERVAAVFEYDGPIVIANTAKELDEAMGRIEAIRGDADDGSAAHCGFDMEWRVTFKKGAGESKTSLVQIAAASADLKRKVVVLARIHTAGLTRAFKRWCRDSSRGKTGFNARGDARKLARDHGVEISRVIELNALAAERFPGGCPSAPSWSLARLCEHVLGKTLPKDKTRMSNWEREKLNENQIKYAAMDAWASLMVYRALMRREVVETMGAEPYEYDPLPPAVVKTSSDEDESEEDEEACAHSDDDVDDDMVNVLDNKDAKGDLTPQSAKVSGNVELTSEERVVYELHLSGMKPACIAKELGVTEHIRNVVMMPLTRALRKGCAFYYDLLDVPQDMTLWFSDFVYMNSRGPKMGDFTSQFEITPENAQIYLIMMALKFARDQERR</sequence>
<evidence type="ECO:0000259" key="11">
    <source>
        <dbReference type="SMART" id="SM00474"/>
    </source>
</evidence>
<evidence type="ECO:0000256" key="7">
    <source>
        <dbReference type="ARBA" id="ARBA00023242"/>
    </source>
</evidence>
<dbReference type="Proteomes" id="UP000009170">
    <property type="component" value="Unassembled WGS sequence"/>
</dbReference>
<accession>Q00Z11</accession>
<evidence type="ECO:0000313" key="12">
    <source>
        <dbReference type="EMBL" id="CAL55748.1"/>
    </source>
</evidence>
<evidence type="ECO:0000313" key="13">
    <source>
        <dbReference type="Proteomes" id="UP000009170"/>
    </source>
</evidence>
<dbReference type="GO" id="GO:0006139">
    <property type="term" value="P:nucleobase-containing compound metabolic process"/>
    <property type="evidence" value="ECO:0007669"/>
    <property type="project" value="InterPro"/>
</dbReference>
<dbReference type="SMART" id="SM00474">
    <property type="entry name" value="35EXOc"/>
    <property type="match status" value="1"/>
</dbReference>
<evidence type="ECO:0000256" key="2">
    <source>
        <dbReference type="ARBA" id="ARBA00022722"/>
    </source>
</evidence>
<dbReference type="GO" id="GO:0046872">
    <property type="term" value="F:metal ion binding"/>
    <property type="evidence" value="ECO:0007669"/>
    <property type="project" value="UniProtKB-KW"/>
</dbReference>
<dbReference type="GO" id="GO:0003676">
    <property type="term" value="F:nucleic acid binding"/>
    <property type="evidence" value="ECO:0007669"/>
    <property type="project" value="InterPro"/>
</dbReference>
<dbReference type="GO" id="GO:0005634">
    <property type="term" value="C:nucleus"/>
    <property type="evidence" value="ECO:0007669"/>
    <property type="project" value="UniProtKB-SubCell"/>
</dbReference>
<dbReference type="PANTHER" id="PTHR13620">
    <property type="entry name" value="3-5 EXONUCLEASE"/>
    <property type="match status" value="1"/>
</dbReference>
<reference evidence="13" key="1">
    <citation type="journal article" date="2006" name="Proc. Natl. Acad. Sci. U.S.A.">
        <title>Genome analysis of the smallest free-living eukaryote Ostreococcus tauri unveils many unique features.</title>
        <authorList>
            <person name="Derelle E."/>
            <person name="Ferraz C."/>
            <person name="Rombauts S."/>
            <person name="Rouze P."/>
            <person name="Worden A.Z."/>
            <person name="Robbens S."/>
            <person name="Partensky F."/>
            <person name="Degroeve S."/>
            <person name="Echeynie S."/>
            <person name="Cooke R."/>
            <person name="Saeys Y."/>
            <person name="Wuyts J."/>
            <person name="Jabbari K."/>
            <person name="Bowler C."/>
            <person name="Panaud O."/>
            <person name="Piegu B."/>
            <person name="Ball S.G."/>
            <person name="Ral J.-P."/>
            <person name="Bouget F.-Y."/>
            <person name="Piganeau G."/>
            <person name="De Baets B."/>
            <person name="Picard A."/>
            <person name="Delseny M."/>
            <person name="Demaille J."/>
            <person name="Van de Peer Y."/>
            <person name="Moreau H."/>
        </authorList>
    </citation>
    <scope>NUCLEOTIDE SEQUENCE [LARGE SCALE GENOMIC DNA]</scope>
    <source>
        <strain evidence="13">OTTH 0595 / CCAP 157/2 / RCC745</strain>
    </source>
</reference>
<dbReference type="InterPro" id="IPR051132">
    <property type="entry name" value="3-5_Exonuclease_domain"/>
</dbReference>
<reference evidence="12 13" key="2">
    <citation type="journal article" date="2014" name="BMC Genomics">
        <title>An improved genome of the model marine alga Ostreococcus tauri unfolds by assessing Illumina de novo assemblies.</title>
        <authorList>
            <person name="Blanc-Mathieu R."/>
            <person name="Verhelst B."/>
            <person name="Derelle E."/>
            <person name="Rombauts S."/>
            <person name="Bouget F.Y."/>
            <person name="Carre I."/>
            <person name="Chateau A."/>
            <person name="Eyre-Walker A."/>
            <person name="Grimsley N."/>
            <person name="Moreau H."/>
            <person name="Piegu B."/>
            <person name="Rivals E."/>
            <person name="Schackwitz W."/>
            <person name="Van de Peer Y."/>
            <person name="Piganeau G."/>
        </authorList>
    </citation>
    <scope>NUCLEOTIDE SEQUENCE [LARGE SCALE GENOMIC DNA]</scope>
    <source>
        <strain evidence="13">OTTH 0595 / CCAP 157/2 / RCC745</strain>
    </source>
</reference>
<keyword evidence="4" id="KW-0378">Hydrolase</keyword>
<keyword evidence="13" id="KW-1185">Reference proteome</keyword>
<dbReference type="STRING" id="70448.Q00Z11"/>
<evidence type="ECO:0000256" key="6">
    <source>
        <dbReference type="ARBA" id="ARBA00022842"/>
    </source>
</evidence>
<gene>
    <name evidence="12" type="ORF">OT_ostta11g01300</name>
</gene>
<dbReference type="GO" id="GO:0008408">
    <property type="term" value="F:3'-5' exonuclease activity"/>
    <property type="evidence" value="ECO:0007669"/>
    <property type="project" value="InterPro"/>
</dbReference>
<dbReference type="KEGG" id="ota:OT_ostta11g01300"/>
<comment type="subcellular location">
    <subcellularLocation>
        <location evidence="1">Nucleus</location>
    </subcellularLocation>
</comment>
<keyword evidence="5" id="KW-0269">Exonuclease</keyword>
<dbReference type="PANTHER" id="PTHR13620:SF109">
    <property type="entry name" value="3'-5' EXONUCLEASE"/>
    <property type="match status" value="1"/>
</dbReference>
<feature type="compositionally biased region" description="Acidic residues" evidence="10">
    <location>
        <begin position="299"/>
        <end position="308"/>
    </location>
</feature>
<evidence type="ECO:0000256" key="3">
    <source>
        <dbReference type="ARBA" id="ARBA00022723"/>
    </source>
</evidence>
<evidence type="ECO:0000256" key="5">
    <source>
        <dbReference type="ARBA" id="ARBA00022839"/>
    </source>
</evidence>
<dbReference type="InterPro" id="IPR036397">
    <property type="entry name" value="RNaseH_sf"/>
</dbReference>
<dbReference type="OMA" id="CGFDMEW"/>
<comment type="caution">
    <text evidence="12">The sequence shown here is derived from an EMBL/GenBank/DDBJ whole genome shotgun (WGS) entry which is preliminary data.</text>
</comment>
<feature type="region of interest" description="Disordered" evidence="10">
    <location>
        <begin position="287"/>
        <end position="318"/>
    </location>
</feature>
<feature type="compositionally biased region" description="Basic residues" evidence="10">
    <location>
        <begin position="1"/>
        <end position="10"/>
    </location>
</feature>
<evidence type="ECO:0000256" key="4">
    <source>
        <dbReference type="ARBA" id="ARBA00022801"/>
    </source>
</evidence>
<keyword evidence="6" id="KW-0460">Magnesium</keyword>
<dbReference type="EMBL" id="CAID01000011">
    <property type="protein sequence ID" value="CAL55748.1"/>
    <property type="molecule type" value="Genomic_DNA"/>
</dbReference>
<evidence type="ECO:0000256" key="1">
    <source>
        <dbReference type="ARBA" id="ARBA00004123"/>
    </source>
</evidence>
<dbReference type="InParanoid" id="Q00Z11"/>
<evidence type="ECO:0000256" key="9">
    <source>
        <dbReference type="ARBA" id="ARBA00042761"/>
    </source>
</evidence>
<name>Q00Z11_OSTTA</name>
<dbReference type="OrthoDB" id="1920326at2759"/>
<feature type="domain" description="3'-5' exonuclease" evidence="11">
    <location>
        <begin position="83"/>
        <end position="275"/>
    </location>
</feature>
<organism evidence="12 13">
    <name type="scientific">Ostreococcus tauri</name>
    <name type="common">Marine green alga</name>
    <dbReference type="NCBI Taxonomy" id="70448"/>
    <lineage>
        <taxon>Eukaryota</taxon>
        <taxon>Viridiplantae</taxon>
        <taxon>Chlorophyta</taxon>
        <taxon>Mamiellophyceae</taxon>
        <taxon>Mamiellales</taxon>
        <taxon>Bathycoccaceae</taxon>
        <taxon>Ostreococcus</taxon>
    </lineage>
</organism>
<keyword evidence="7" id="KW-0539">Nucleus</keyword>